<dbReference type="EMBL" id="QJNS01000248">
    <property type="protein sequence ID" value="RYO81568.1"/>
    <property type="molecule type" value="Genomic_DNA"/>
</dbReference>
<dbReference type="PROSITE" id="PS51229">
    <property type="entry name" value="DCUN1"/>
    <property type="match status" value="1"/>
</dbReference>
<dbReference type="Gene3D" id="1.10.238.200">
    <property type="entry name" value="Cullin, PONY binding domain"/>
    <property type="match status" value="1"/>
</dbReference>
<dbReference type="PANTHER" id="PTHR12281">
    <property type="entry name" value="RP42 RELATED"/>
    <property type="match status" value="1"/>
</dbReference>
<accession>A0ABY0H0B1</accession>
<gene>
    <name evidence="3" type="ORF">DL762_007059</name>
</gene>
<reference evidence="3 4" key="1">
    <citation type="submission" date="2018-06" db="EMBL/GenBank/DDBJ databases">
        <title>Complete Genomes of Monosporascus.</title>
        <authorList>
            <person name="Robinson A.J."/>
            <person name="Natvig D.O."/>
        </authorList>
    </citation>
    <scope>NUCLEOTIDE SEQUENCE [LARGE SCALE GENOMIC DNA]</scope>
    <source>
        <strain evidence="3 4">CBS 609.92</strain>
    </source>
</reference>
<dbReference type="Proteomes" id="UP000294003">
    <property type="component" value="Unassembled WGS sequence"/>
</dbReference>
<feature type="domain" description="DCUN1" evidence="2">
    <location>
        <begin position="26"/>
        <end position="235"/>
    </location>
</feature>
<dbReference type="PANTHER" id="PTHR12281:SF31">
    <property type="entry name" value="DCN1-LIKE PROTEIN 3"/>
    <property type="match status" value="1"/>
</dbReference>
<name>A0ABY0H0B1_9PEZI</name>
<evidence type="ECO:0000313" key="3">
    <source>
        <dbReference type="EMBL" id="RYO81568.1"/>
    </source>
</evidence>
<evidence type="ECO:0000313" key="4">
    <source>
        <dbReference type="Proteomes" id="UP000294003"/>
    </source>
</evidence>
<evidence type="ECO:0000256" key="1">
    <source>
        <dbReference type="RuleBase" id="RU410713"/>
    </source>
</evidence>
<protein>
    <recommendedName>
        <fullName evidence="1">Defective in cullin neddylation protein</fullName>
    </recommendedName>
</protein>
<comment type="function">
    <text evidence="1">Neddylation of cullins play an essential role in the regulation of SCF-type complexes activity.</text>
</comment>
<dbReference type="InterPro" id="IPR042460">
    <property type="entry name" value="DCN1-like_PONY"/>
</dbReference>
<organism evidence="3 4">
    <name type="scientific">Monosporascus cannonballus</name>
    <dbReference type="NCBI Taxonomy" id="155416"/>
    <lineage>
        <taxon>Eukaryota</taxon>
        <taxon>Fungi</taxon>
        <taxon>Dikarya</taxon>
        <taxon>Ascomycota</taxon>
        <taxon>Pezizomycotina</taxon>
        <taxon>Sordariomycetes</taxon>
        <taxon>Xylariomycetidae</taxon>
        <taxon>Xylariales</taxon>
        <taxon>Xylariales incertae sedis</taxon>
        <taxon>Monosporascus</taxon>
    </lineage>
</organism>
<dbReference type="Pfam" id="PF03556">
    <property type="entry name" value="Cullin_binding"/>
    <property type="match status" value="1"/>
</dbReference>
<evidence type="ECO:0000259" key="2">
    <source>
        <dbReference type="PROSITE" id="PS51229"/>
    </source>
</evidence>
<dbReference type="InterPro" id="IPR005176">
    <property type="entry name" value="PONY_dom"/>
</dbReference>
<dbReference type="InterPro" id="IPR014764">
    <property type="entry name" value="DCN-prot"/>
</dbReference>
<sequence length="244" mass="27366">MSGSSIAALAAATPYFQSNGGASDHSREVRLNKMFDNLRNTDQGEQDTLGAESTMAYLQSLGANLEDASLFIVLEIVQAPSIGEITREGFVQGWKAAKQVSSAVVDARPEAHQQYFSRLLAQLATNKDVFKKVYRYVFVVGKEKDQRALALDIALTYWGMLFSPPGQRWVTASGVDFFEEWKAFLSETWTRSVNKDMWNMTLEFAYKTMEDETMGFWSPDGAWPGVIDDFAAWYKKKTAMDVDA</sequence>
<comment type="caution">
    <text evidence="3">The sequence shown here is derived from an EMBL/GenBank/DDBJ whole genome shotgun (WGS) entry which is preliminary data.</text>
</comment>
<keyword evidence="4" id="KW-1185">Reference proteome</keyword>
<dbReference type="Gene3D" id="1.10.238.10">
    <property type="entry name" value="EF-hand"/>
    <property type="match status" value="1"/>
</dbReference>
<proteinExistence type="predicted"/>